<dbReference type="AlphaFoldDB" id="A0A1R1S8F9"/>
<organism evidence="1 2">
    <name type="scientific">Streptomyces sparsogenes DSM 40356</name>
    <dbReference type="NCBI Taxonomy" id="1331668"/>
    <lineage>
        <taxon>Bacteria</taxon>
        <taxon>Bacillati</taxon>
        <taxon>Actinomycetota</taxon>
        <taxon>Actinomycetes</taxon>
        <taxon>Kitasatosporales</taxon>
        <taxon>Streptomycetaceae</taxon>
        <taxon>Streptomyces</taxon>
    </lineage>
</organism>
<evidence type="ECO:0000313" key="1">
    <source>
        <dbReference type="EMBL" id="OMI34409.1"/>
    </source>
</evidence>
<dbReference type="EMBL" id="ASQP01000469">
    <property type="protein sequence ID" value="OMI34409.1"/>
    <property type="molecule type" value="Genomic_DNA"/>
</dbReference>
<protein>
    <submittedName>
        <fullName evidence="1">Uncharacterized protein</fullName>
    </submittedName>
</protein>
<reference evidence="1 2" key="1">
    <citation type="submission" date="2013-05" db="EMBL/GenBank/DDBJ databases">
        <title>Genome sequence of Streptomyces sparsogenes DSM 40356.</title>
        <authorList>
            <person name="Coyne S."/>
            <person name="Seebeck F.P."/>
        </authorList>
    </citation>
    <scope>NUCLEOTIDE SEQUENCE [LARGE SCALE GENOMIC DNA]</scope>
    <source>
        <strain evidence="1 2">DSM 40356</strain>
    </source>
</reference>
<dbReference type="Proteomes" id="UP000186168">
    <property type="component" value="Unassembled WGS sequence"/>
</dbReference>
<comment type="caution">
    <text evidence="1">The sequence shown here is derived from an EMBL/GenBank/DDBJ whole genome shotgun (WGS) entry which is preliminary data.</text>
</comment>
<gene>
    <name evidence="1" type="ORF">SPAR_36536</name>
</gene>
<sequence>MIVFLAGLARLRIALMIAGLSWLFGIVPPVGMRILLGVLVLAALVLDGLIDEDKISRHYVRTKTPDEYKTTA</sequence>
<keyword evidence="2" id="KW-1185">Reference proteome</keyword>
<dbReference type="GeneID" id="96746672"/>
<evidence type="ECO:0000313" key="2">
    <source>
        <dbReference type="Proteomes" id="UP000186168"/>
    </source>
</evidence>
<accession>A0A1R1S8F9</accession>
<name>A0A1R1S8F9_9ACTN</name>
<dbReference type="STRING" id="67365.GCA_001704635_01736"/>
<proteinExistence type="predicted"/>
<dbReference type="RefSeq" id="WP_065966591.1">
    <property type="nucleotide sequence ID" value="NZ_ASQP01000469.1"/>
</dbReference>